<keyword evidence="1" id="KW-1133">Transmembrane helix</keyword>
<proteinExistence type="predicted"/>
<protein>
    <submittedName>
        <fullName evidence="2">Uncharacterized protein</fullName>
    </submittedName>
</protein>
<dbReference type="STRING" id="1123010.SAMN02745724_01037"/>
<keyword evidence="3" id="KW-1185">Reference proteome</keyword>
<gene>
    <name evidence="2" type="ORF">SAMN02745724_01037</name>
</gene>
<dbReference type="EMBL" id="FOLO01000005">
    <property type="protein sequence ID" value="SFC15266.1"/>
    <property type="molecule type" value="Genomic_DNA"/>
</dbReference>
<evidence type="ECO:0000313" key="2">
    <source>
        <dbReference type="EMBL" id="SFC15266.1"/>
    </source>
</evidence>
<organism evidence="2 3">
    <name type="scientific">Pseudoalteromonas denitrificans DSM 6059</name>
    <dbReference type="NCBI Taxonomy" id="1123010"/>
    <lineage>
        <taxon>Bacteria</taxon>
        <taxon>Pseudomonadati</taxon>
        <taxon>Pseudomonadota</taxon>
        <taxon>Gammaproteobacteria</taxon>
        <taxon>Alteromonadales</taxon>
        <taxon>Pseudoalteromonadaceae</taxon>
        <taxon>Pseudoalteromonas</taxon>
    </lineage>
</organism>
<sequence length="87" mass="10079">MAILTSIKPHKKINFITTILDFVTTKYVLTGVQLWLFYFLREIVMVFGAYLLILLFVPVLSLIGCFSGFVLTKAVYNWMFTDFSELN</sequence>
<feature type="transmembrane region" description="Helical" evidence="1">
    <location>
        <begin position="43"/>
        <end position="71"/>
    </location>
</feature>
<keyword evidence="1" id="KW-0472">Membrane</keyword>
<accession>A0A1I1GUX2</accession>
<feature type="transmembrane region" description="Helical" evidence="1">
    <location>
        <begin position="12"/>
        <end position="37"/>
    </location>
</feature>
<reference evidence="2 3" key="1">
    <citation type="submission" date="2016-10" db="EMBL/GenBank/DDBJ databases">
        <authorList>
            <person name="de Groot N.N."/>
        </authorList>
    </citation>
    <scope>NUCLEOTIDE SEQUENCE [LARGE SCALE GENOMIC DNA]</scope>
    <source>
        <strain evidence="2 3">DSM 6059</strain>
    </source>
</reference>
<dbReference type="Proteomes" id="UP000198862">
    <property type="component" value="Unassembled WGS sequence"/>
</dbReference>
<dbReference type="RefSeq" id="WP_091981011.1">
    <property type="nucleotide sequence ID" value="NZ_FOLO01000005.1"/>
</dbReference>
<evidence type="ECO:0000313" key="3">
    <source>
        <dbReference type="Proteomes" id="UP000198862"/>
    </source>
</evidence>
<dbReference type="AlphaFoldDB" id="A0A1I1GUX2"/>
<name>A0A1I1GUX2_9GAMM</name>
<keyword evidence="1" id="KW-0812">Transmembrane</keyword>
<evidence type="ECO:0000256" key="1">
    <source>
        <dbReference type="SAM" id="Phobius"/>
    </source>
</evidence>